<name>A0A1U7LS89_NEOID</name>
<keyword evidence="3" id="KW-0863">Zinc-finger</keyword>
<evidence type="ECO:0000313" key="8">
    <source>
        <dbReference type="EMBL" id="OLL25527.1"/>
    </source>
</evidence>
<evidence type="ECO:0000256" key="3">
    <source>
        <dbReference type="ARBA" id="ARBA00022771"/>
    </source>
</evidence>
<dbReference type="SMART" id="SM00355">
    <property type="entry name" value="ZnF_C2H2"/>
    <property type="match status" value="2"/>
</dbReference>
<reference evidence="8 9" key="1">
    <citation type="submission" date="2016-04" db="EMBL/GenBank/DDBJ databases">
        <title>Evolutionary innovation and constraint leading to complex multicellularity in the Ascomycota.</title>
        <authorList>
            <person name="Cisse O."/>
            <person name="Nguyen A."/>
            <person name="Hewitt D.A."/>
            <person name="Jedd G."/>
            <person name="Stajich J.E."/>
        </authorList>
    </citation>
    <scope>NUCLEOTIDE SEQUENCE [LARGE SCALE GENOMIC DNA]</scope>
    <source>
        <strain evidence="8 9">DAH-3</strain>
    </source>
</reference>
<dbReference type="Proteomes" id="UP000186594">
    <property type="component" value="Unassembled WGS sequence"/>
</dbReference>
<dbReference type="PROSITE" id="PS00028">
    <property type="entry name" value="ZINC_FINGER_C2H2_1"/>
    <property type="match status" value="1"/>
</dbReference>
<keyword evidence="9" id="KW-1185">Reference proteome</keyword>
<feature type="region of interest" description="Disordered" evidence="6">
    <location>
        <begin position="368"/>
        <end position="403"/>
    </location>
</feature>
<evidence type="ECO:0000313" key="9">
    <source>
        <dbReference type="Proteomes" id="UP000186594"/>
    </source>
</evidence>
<dbReference type="InterPro" id="IPR013087">
    <property type="entry name" value="Znf_C2H2_type"/>
</dbReference>
<dbReference type="PANTHER" id="PTHR23215">
    <property type="entry name" value="ZINC FINGER PROTEIN 207"/>
    <property type="match status" value="1"/>
</dbReference>
<protein>
    <submittedName>
        <fullName evidence="8">BUB3-interacting and GLEBS motif-containing protein ZNF207</fullName>
    </submittedName>
</protein>
<feature type="region of interest" description="Disordered" evidence="6">
    <location>
        <begin position="456"/>
        <end position="483"/>
    </location>
</feature>
<dbReference type="GO" id="GO:0008270">
    <property type="term" value="F:zinc ion binding"/>
    <property type="evidence" value="ECO:0007669"/>
    <property type="project" value="UniProtKB-KW"/>
</dbReference>
<dbReference type="STRING" id="1198029.A0A1U7LS89"/>
<feature type="compositionally biased region" description="Basic residues" evidence="6">
    <location>
        <begin position="301"/>
        <end position="314"/>
    </location>
</feature>
<evidence type="ECO:0000256" key="1">
    <source>
        <dbReference type="ARBA" id="ARBA00004123"/>
    </source>
</evidence>
<dbReference type="GO" id="GO:0005634">
    <property type="term" value="C:nucleus"/>
    <property type="evidence" value="ECO:0007669"/>
    <property type="project" value="UniProtKB-SubCell"/>
</dbReference>
<keyword evidence="5" id="KW-0539">Nucleus</keyword>
<proteinExistence type="predicted"/>
<feature type="compositionally biased region" description="Basic and acidic residues" evidence="6">
    <location>
        <begin position="284"/>
        <end position="300"/>
    </location>
</feature>
<comment type="subcellular location">
    <subcellularLocation>
        <location evidence="1">Nucleus</location>
    </subcellularLocation>
</comment>
<keyword evidence="4" id="KW-0862">Zinc</keyword>
<organism evidence="8 9">
    <name type="scientific">Neolecta irregularis (strain DAH-3)</name>
    <dbReference type="NCBI Taxonomy" id="1198029"/>
    <lineage>
        <taxon>Eukaryota</taxon>
        <taxon>Fungi</taxon>
        <taxon>Dikarya</taxon>
        <taxon>Ascomycota</taxon>
        <taxon>Taphrinomycotina</taxon>
        <taxon>Neolectales</taxon>
        <taxon>Neolectaceae</taxon>
        <taxon>Neolecta</taxon>
    </lineage>
</organism>
<accession>A0A1U7LS89</accession>
<keyword evidence="2" id="KW-0479">Metal-binding</keyword>
<evidence type="ECO:0000259" key="7">
    <source>
        <dbReference type="PROSITE" id="PS00028"/>
    </source>
</evidence>
<evidence type="ECO:0000256" key="2">
    <source>
        <dbReference type="ARBA" id="ARBA00022723"/>
    </source>
</evidence>
<dbReference type="OrthoDB" id="1306014at2759"/>
<sequence length="483" mass="53757">MARKKKGQSQGPDLSRPWCYHCDRDFDDIKVLIAHQKAKHYKCPQCPRKLNTPIGFAVHIKEVHKKVVTTVENAIPGRDCCNIEIFGMDGIPESETTAREARMWQDWNQTHGTSAPETSAKRQKFDYLDQIDSQRSLTTETYPHTHQSSIYGQPAQPYTYNAPTGFPQPPPPTNISLPSQISPPIMEPVTKGIVKFPRPPPGAPPPMPGSIAPHYRPPIIPAPLSQYPTHNLPLALPVSNQPVIGPQPPPPAPSKFYPQAPGVTKGVVKFPPPGARQNPSRNPNSRERAQSLHSPKDRSQRNGHRTLQKQRHGPHINGYSQTQGSRMRERPSRENHSTPTLPGDINLADVFGLPAEYAAFYKTPSEKMSLPQRSDSNLPSPSSTSLHFPLSHFPKAVPPNETAISDQPKQFKLNTEPVDMNISTKSVSDFSTHFLPSKNQPKKLVYLDPNFSPEEKRAGLPKYQKINPPDCNVLQKSPGLPHE</sequence>
<gene>
    <name evidence="8" type="ORF">NEOLI_004637</name>
</gene>
<dbReference type="AlphaFoldDB" id="A0A1U7LS89"/>
<feature type="compositionally biased region" description="Basic and acidic residues" evidence="6">
    <location>
        <begin position="326"/>
        <end position="336"/>
    </location>
</feature>
<feature type="compositionally biased region" description="Low complexity" evidence="6">
    <location>
        <begin position="374"/>
        <end position="386"/>
    </location>
</feature>
<evidence type="ECO:0000256" key="5">
    <source>
        <dbReference type="ARBA" id="ARBA00023242"/>
    </source>
</evidence>
<evidence type="ECO:0000256" key="6">
    <source>
        <dbReference type="SAM" id="MobiDB-lite"/>
    </source>
</evidence>
<feature type="domain" description="C2H2-type" evidence="7">
    <location>
        <begin position="43"/>
        <end position="64"/>
    </location>
</feature>
<dbReference type="PANTHER" id="PTHR23215:SF0">
    <property type="entry name" value="BUB3-INTERACTING AND GLEBS MOTIF-CONTAINING PROTEIN ZNF207"/>
    <property type="match status" value="1"/>
</dbReference>
<dbReference type="CDD" id="cd20908">
    <property type="entry name" value="SUF4-like"/>
    <property type="match status" value="1"/>
</dbReference>
<evidence type="ECO:0000256" key="4">
    <source>
        <dbReference type="ARBA" id="ARBA00022833"/>
    </source>
</evidence>
<comment type="caution">
    <text evidence="8">The sequence shown here is derived from an EMBL/GenBank/DDBJ whole genome shotgun (WGS) entry which is preliminary data.</text>
</comment>
<dbReference type="EMBL" id="LXFE01000380">
    <property type="protein sequence ID" value="OLL25527.1"/>
    <property type="molecule type" value="Genomic_DNA"/>
</dbReference>
<feature type="region of interest" description="Disordered" evidence="6">
    <location>
        <begin position="241"/>
        <end position="346"/>
    </location>
</feature>